<dbReference type="PRINTS" id="PR00385">
    <property type="entry name" value="P450"/>
</dbReference>
<comment type="similarity">
    <text evidence="2 9">Belongs to the cytochrome P450 family.</text>
</comment>
<evidence type="ECO:0000256" key="1">
    <source>
        <dbReference type="ARBA" id="ARBA00001971"/>
    </source>
</evidence>
<keyword evidence="11" id="KW-1185">Reference proteome</keyword>
<evidence type="ECO:0000256" key="2">
    <source>
        <dbReference type="ARBA" id="ARBA00010617"/>
    </source>
</evidence>
<evidence type="ECO:0000256" key="4">
    <source>
        <dbReference type="ARBA" id="ARBA00022723"/>
    </source>
</evidence>
<reference evidence="10 11" key="2">
    <citation type="journal article" date="2017" name="Genome Biol.">
        <title>New reference genome sequences of hot pepper reveal the massive evolution of plant disease-resistance genes by retroduplication.</title>
        <authorList>
            <person name="Kim S."/>
            <person name="Park J."/>
            <person name="Yeom S.I."/>
            <person name="Kim Y.M."/>
            <person name="Seo E."/>
            <person name="Kim K.T."/>
            <person name="Kim M.S."/>
            <person name="Lee J.M."/>
            <person name="Cheong K."/>
            <person name="Shin H.S."/>
            <person name="Kim S.B."/>
            <person name="Han K."/>
            <person name="Lee J."/>
            <person name="Park M."/>
            <person name="Lee H.A."/>
            <person name="Lee H.Y."/>
            <person name="Lee Y."/>
            <person name="Oh S."/>
            <person name="Lee J.H."/>
            <person name="Choi E."/>
            <person name="Choi E."/>
            <person name="Lee S.E."/>
            <person name="Jeon J."/>
            <person name="Kim H."/>
            <person name="Choi G."/>
            <person name="Song H."/>
            <person name="Lee J."/>
            <person name="Lee S.C."/>
            <person name="Kwon J.K."/>
            <person name="Lee H.Y."/>
            <person name="Koo N."/>
            <person name="Hong Y."/>
            <person name="Kim R.W."/>
            <person name="Kang W.H."/>
            <person name="Huh J.H."/>
            <person name="Kang B.C."/>
            <person name="Yang T.J."/>
            <person name="Lee Y.H."/>
            <person name="Bennetzen J.L."/>
            <person name="Choi D."/>
        </authorList>
    </citation>
    <scope>NUCLEOTIDE SEQUENCE [LARGE SCALE GENOMIC DNA]</scope>
    <source>
        <strain evidence="11">cv. CM334</strain>
    </source>
</reference>
<dbReference type="GO" id="GO:0005506">
    <property type="term" value="F:iron ion binding"/>
    <property type="evidence" value="ECO:0007669"/>
    <property type="project" value="InterPro"/>
</dbReference>
<protein>
    <recommendedName>
        <fullName evidence="12">Flavonoid 3'-monooxygenase-like</fullName>
    </recommendedName>
</protein>
<name>A0A2G2YH89_CAPAN</name>
<dbReference type="InterPro" id="IPR002401">
    <property type="entry name" value="Cyt_P450_E_grp-I"/>
</dbReference>
<keyword evidence="4 8" id="KW-0479">Metal-binding</keyword>
<dbReference type="STRING" id="4072.A0A2G2YH89"/>
<dbReference type="Gene3D" id="1.10.630.10">
    <property type="entry name" value="Cytochrome P450"/>
    <property type="match status" value="1"/>
</dbReference>
<comment type="cofactor">
    <cofactor evidence="1 8">
        <name>heme</name>
        <dbReference type="ChEBI" id="CHEBI:30413"/>
    </cofactor>
</comment>
<dbReference type="EMBL" id="AYRZ02000011">
    <property type="protein sequence ID" value="PHT68941.1"/>
    <property type="molecule type" value="Genomic_DNA"/>
</dbReference>
<organism evidence="10 11">
    <name type="scientific">Capsicum annuum</name>
    <name type="common">Capsicum pepper</name>
    <dbReference type="NCBI Taxonomy" id="4072"/>
    <lineage>
        <taxon>Eukaryota</taxon>
        <taxon>Viridiplantae</taxon>
        <taxon>Streptophyta</taxon>
        <taxon>Embryophyta</taxon>
        <taxon>Tracheophyta</taxon>
        <taxon>Spermatophyta</taxon>
        <taxon>Magnoliopsida</taxon>
        <taxon>eudicotyledons</taxon>
        <taxon>Gunneridae</taxon>
        <taxon>Pentapetalae</taxon>
        <taxon>asterids</taxon>
        <taxon>lamiids</taxon>
        <taxon>Solanales</taxon>
        <taxon>Solanaceae</taxon>
        <taxon>Solanoideae</taxon>
        <taxon>Capsiceae</taxon>
        <taxon>Capsicum</taxon>
    </lineage>
</organism>
<evidence type="ECO:0000256" key="7">
    <source>
        <dbReference type="ARBA" id="ARBA00023033"/>
    </source>
</evidence>
<accession>A0A2G2YH89</accession>
<dbReference type="GO" id="GO:0016705">
    <property type="term" value="F:oxidoreductase activity, acting on paired donors, with incorporation or reduction of molecular oxygen"/>
    <property type="evidence" value="ECO:0007669"/>
    <property type="project" value="InterPro"/>
</dbReference>
<evidence type="ECO:0000256" key="9">
    <source>
        <dbReference type="RuleBase" id="RU000461"/>
    </source>
</evidence>
<dbReference type="AlphaFoldDB" id="A0A2G2YH89"/>
<dbReference type="InterPro" id="IPR001128">
    <property type="entry name" value="Cyt_P450"/>
</dbReference>
<dbReference type="OMA" id="RTVEWAF"/>
<proteinExistence type="inferred from homology"/>
<evidence type="ECO:0008006" key="12">
    <source>
        <dbReference type="Google" id="ProtNLM"/>
    </source>
</evidence>
<comment type="caution">
    <text evidence="10">The sequence shown here is derived from an EMBL/GenBank/DDBJ whole genome shotgun (WGS) entry which is preliminary data.</text>
</comment>
<dbReference type="InterPro" id="IPR036396">
    <property type="entry name" value="Cyt_P450_sf"/>
</dbReference>
<dbReference type="PROSITE" id="PS00086">
    <property type="entry name" value="CYTOCHROME_P450"/>
    <property type="match status" value="1"/>
</dbReference>
<evidence type="ECO:0000256" key="6">
    <source>
        <dbReference type="ARBA" id="ARBA00023004"/>
    </source>
</evidence>
<dbReference type="PRINTS" id="PR00463">
    <property type="entry name" value="EP450I"/>
</dbReference>
<dbReference type="CDD" id="cd20618">
    <property type="entry name" value="CYP71_clan"/>
    <property type="match status" value="1"/>
</dbReference>
<evidence type="ECO:0000313" key="11">
    <source>
        <dbReference type="Proteomes" id="UP000222542"/>
    </source>
</evidence>
<keyword evidence="3 8" id="KW-0349">Heme</keyword>
<dbReference type="PANTHER" id="PTHR47944:SF5">
    <property type="entry name" value="CYTOCHROME P450 71A1-LIKE"/>
    <property type="match status" value="1"/>
</dbReference>
<evidence type="ECO:0000256" key="3">
    <source>
        <dbReference type="ARBA" id="ARBA00022617"/>
    </source>
</evidence>
<evidence type="ECO:0000313" key="10">
    <source>
        <dbReference type="EMBL" id="PHT68941.1"/>
    </source>
</evidence>
<dbReference type="SUPFAM" id="SSF48264">
    <property type="entry name" value="Cytochrome P450"/>
    <property type="match status" value="1"/>
</dbReference>
<dbReference type="Proteomes" id="UP000222542">
    <property type="component" value="Unassembled WGS sequence"/>
</dbReference>
<dbReference type="Gramene" id="PHT68941">
    <property type="protein sequence ID" value="PHT68941"/>
    <property type="gene ID" value="T459_28428"/>
</dbReference>
<dbReference type="Pfam" id="PF00067">
    <property type="entry name" value="p450"/>
    <property type="match status" value="2"/>
</dbReference>
<gene>
    <name evidence="10" type="ORF">T459_28428</name>
</gene>
<keyword evidence="5 9" id="KW-0560">Oxidoreductase</keyword>
<evidence type="ECO:0000256" key="5">
    <source>
        <dbReference type="ARBA" id="ARBA00023002"/>
    </source>
</evidence>
<sequence>MAKEILQTHDAIFASRPTLTAGKYISYNNSDVSWATYSAHWRQGRKIYQTELFNPKRLDSFKYIRIEERRNLISHIYFLSGKPVFLKDHLPKFTLCTISRMVMSDKYYSDDESTSMLSIEQLELMLDEFFILGGVITFGDWIRWLNWLDLQGYINRMKALEIFFTEDLTNVLEDHKANAKEDSIPKDMVDGLLQLANDPSLEVKLTTNNLMGFILDLFAGGMETSARTVEWAFQELARKPKIIEKAKQELDRKGKETFRLHPLTTLLPPHYSLEDCNVAGYEIPKGAMVFVNMWSLGINSKNWDRPDKFIPERFLENDIVIISGNNFTLFPFGSGRRQCPGYSLEIKLFRTTMANLLHGFNWKFAGGMKSEDISMEEIYGLTTHTKKPISIIMEPRLPLHLY</sequence>
<feature type="binding site" description="axial binding residue" evidence="8">
    <location>
        <position position="339"/>
    </location>
    <ligand>
        <name>heme</name>
        <dbReference type="ChEBI" id="CHEBI:30413"/>
    </ligand>
    <ligandPart>
        <name>Fe</name>
        <dbReference type="ChEBI" id="CHEBI:18248"/>
    </ligandPart>
</feature>
<dbReference type="GO" id="GO:0020037">
    <property type="term" value="F:heme binding"/>
    <property type="evidence" value="ECO:0007669"/>
    <property type="project" value="InterPro"/>
</dbReference>
<reference evidence="10 11" key="1">
    <citation type="journal article" date="2014" name="Nat. Genet.">
        <title>Genome sequence of the hot pepper provides insights into the evolution of pungency in Capsicum species.</title>
        <authorList>
            <person name="Kim S."/>
            <person name="Park M."/>
            <person name="Yeom S.I."/>
            <person name="Kim Y.M."/>
            <person name="Lee J.M."/>
            <person name="Lee H.A."/>
            <person name="Seo E."/>
            <person name="Choi J."/>
            <person name="Cheong K."/>
            <person name="Kim K.T."/>
            <person name="Jung K."/>
            <person name="Lee G.W."/>
            <person name="Oh S.K."/>
            <person name="Bae C."/>
            <person name="Kim S.B."/>
            <person name="Lee H.Y."/>
            <person name="Kim S.Y."/>
            <person name="Kim M.S."/>
            <person name="Kang B.C."/>
            <person name="Jo Y.D."/>
            <person name="Yang H.B."/>
            <person name="Jeong H.J."/>
            <person name="Kang W.H."/>
            <person name="Kwon J.K."/>
            <person name="Shin C."/>
            <person name="Lim J.Y."/>
            <person name="Park J.H."/>
            <person name="Huh J.H."/>
            <person name="Kim J.S."/>
            <person name="Kim B.D."/>
            <person name="Cohen O."/>
            <person name="Paran I."/>
            <person name="Suh M.C."/>
            <person name="Lee S.B."/>
            <person name="Kim Y.K."/>
            <person name="Shin Y."/>
            <person name="Noh S.J."/>
            <person name="Park J."/>
            <person name="Seo Y.S."/>
            <person name="Kwon S.Y."/>
            <person name="Kim H.A."/>
            <person name="Park J.M."/>
            <person name="Kim H.J."/>
            <person name="Choi S.B."/>
            <person name="Bosland P.W."/>
            <person name="Reeves G."/>
            <person name="Jo S.H."/>
            <person name="Lee B.W."/>
            <person name="Cho H.T."/>
            <person name="Choi H.S."/>
            <person name="Lee M.S."/>
            <person name="Yu Y."/>
            <person name="Do Choi Y."/>
            <person name="Park B.S."/>
            <person name="van Deynze A."/>
            <person name="Ashrafi H."/>
            <person name="Hill T."/>
            <person name="Kim W.T."/>
            <person name="Pai H.S."/>
            <person name="Ahn H.K."/>
            <person name="Yeam I."/>
            <person name="Giovannoni J.J."/>
            <person name="Rose J.K."/>
            <person name="Sorensen I."/>
            <person name="Lee S.J."/>
            <person name="Kim R.W."/>
            <person name="Choi I.Y."/>
            <person name="Choi B.S."/>
            <person name="Lim J.S."/>
            <person name="Lee Y.H."/>
            <person name="Choi D."/>
        </authorList>
    </citation>
    <scope>NUCLEOTIDE SEQUENCE [LARGE SCALE GENOMIC DNA]</scope>
    <source>
        <strain evidence="11">cv. CM334</strain>
    </source>
</reference>
<keyword evidence="7 9" id="KW-0503">Monooxygenase</keyword>
<dbReference type="InterPro" id="IPR017972">
    <property type="entry name" value="Cyt_P450_CS"/>
</dbReference>
<dbReference type="GO" id="GO:0004497">
    <property type="term" value="F:monooxygenase activity"/>
    <property type="evidence" value="ECO:0007669"/>
    <property type="project" value="UniProtKB-KW"/>
</dbReference>
<evidence type="ECO:0000256" key="8">
    <source>
        <dbReference type="PIRSR" id="PIRSR602401-1"/>
    </source>
</evidence>
<dbReference type="PANTHER" id="PTHR47944">
    <property type="entry name" value="CYTOCHROME P450 98A9"/>
    <property type="match status" value="1"/>
</dbReference>
<keyword evidence="6 8" id="KW-0408">Iron</keyword>